<feature type="transmembrane region" description="Helical" evidence="1">
    <location>
        <begin position="134"/>
        <end position="154"/>
    </location>
</feature>
<accession>A0ABS8P138</accession>
<feature type="transmembrane region" description="Helical" evidence="1">
    <location>
        <begin position="112"/>
        <end position="128"/>
    </location>
</feature>
<protein>
    <submittedName>
        <fullName evidence="2">Uncharacterized protein</fullName>
    </submittedName>
</protein>
<feature type="transmembrane region" description="Helical" evidence="1">
    <location>
        <begin position="203"/>
        <end position="223"/>
    </location>
</feature>
<keyword evidence="1" id="KW-1133">Transmembrane helix</keyword>
<evidence type="ECO:0000256" key="1">
    <source>
        <dbReference type="SAM" id="Phobius"/>
    </source>
</evidence>
<feature type="transmembrane region" description="Helical" evidence="1">
    <location>
        <begin position="166"/>
        <end position="191"/>
    </location>
</feature>
<evidence type="ECO:0000313" key="2">
    <source>
        <dbReference type="EMBL" id="MCD2191809.1"/>
    </source>
</evidence>
<dbReference type="RefSeq" id="WP_230729403.1">
    <property type="nucleotide sequence ID" value="NZ_JAJNDB010000001.1"/>
</dbReference>
<dbReference type="Proteomes" id="UP001199469">
    <property type="component" value="Unassembled WGS sequence"/>
</dbReference>
<keyword evidence="1" id="KW-0472">Membrane</keyword>
<dbReference type="EMBL" id="JAJNDB010000001">
    <property type="protein sequence ID" value="MCD2191809.1"/>
    <property type="molecule type" value="Genomic_DNA"/>
</dbReference>
<name>A0ABS8P138_9PSEU</name>
<evidence type="ECO:0000313" key="3">
    <source>
        <dbReference type="Proteomes" id="UP001199469"/>
    </source>
</evidence>
<gene>
    <name evidence="2" type="ORF">LQ327_00185</name>
</gene>
<proteinExistence type="predicted"/>
<organism evidence="2 3">
    <name type="scientific">Actinomycetospora endophytica</name>
    <dbReference type="NCBI Taxonomy" id="2291215"/>
    <lineage>
        <taxon>Bacteria</taxon>
        <taxon>Bacillati</taxon>
        <taxon>Actinomycetota</taxon>
        <taxon>Actinomycetes</taxon>
        <taxon>Pseudonocardiales</taxon>
        <taxon>Pseudonocardiaceae</taxon>
        <taxon>Actinomycetospora</taxon>
    </lineage>
</organism>
<feature type="transmembrane region" description="Helical" evidence="1">
    <location>
        <begin position="41"/>
        <end position="62"/>
    </location>
</feature>
<comment type="caution">
    <text evidence="2">The sequence shown here is derived from an EMBL/GenBank/DDBJ whole genome shotgun (WGS) entry which is preliminary data.</text>
</comment>
<feature type="transmembrane region" description="Helical" evidence="1">
    <location>
        <begin position="6"/>
        <end position="29"/>
    </location>
</feature>
<keyword evidence="3" id="KW-1185">Reference proteome</keyword>
<keyword evidence="1" id="KW-0812">Transmembrane</keyword>
<feature type="transmembrane region" description="Helical" evidence="1">
    <location>
        <begin position="74"/>
        <end position="92"/>
    </location>
</feature>
<reference evidence="2 3" key="1">
    <citation type="submission" date="2021-11" db="EMBL/GenBank/DDBJ databases">
        <title>Draft genome sequence of Actinomycetospora sp. SF1 isolated from the rhizosphere soil.</title>
        <authorList>
            <person name="Duangmal K."/>
            <person name="Chantavorakit T."/>
        </authorList>
    </citation>
    <scope>NUCLEOTIDE SEQUENCE [LARGE SCALE GENOMIC DNA]</scope>
    <source>
        <strain evidence="2 3">TBRC 5722</strain>
    </source>
</reference>
<sequence>MYDPPSYIWAITLTGVIGIAAATCGLLYGGAVRAELGRRRAALLAGGAAVVLGGWFTASAVIAEHGIYGGKTPWLPVAFAGFLTLLLALRRIPTVTQALAAPGTMTRLPLPHTFRIAGVGMLLMMALGELPALFALPAGLGDIATGLAAPLVALRPAQGTGRRRALWFNRLGTLDLIVAIILGALTSFQLVTVTPVNTAITELPLALIPTSAVPLLLVLHLTAQSGLAKPPRTPQPTATVAATA</sequence>